<sequence>MNEWRCQLKLKNVQISIADVEQVFEEALLRSCSGSGTDGKTTDIGWAYFTEDEARAVEREVVATCLQLQWDFDTQIYYTATS</sequence>
<dbReference type="EMBL" id="LAZR01055056">
    <property type="protein sequence ID" value="KKK77225.1"/>
    <property type="molecule type" value="Genomic_DNA"/>
</dbReference>
<evidence type="ECO:0000313" key="1">
    <source>
        <dbReference type="EMBL" id="KKK77225.1"/>
    </source>
</evidence>
<name>A0A0F8YTU6_9ZZZZ</name>
<gene>
    <name evidence="1" type="ORF">LCGC14_2855750</name>
</gene>
<reference evidence="1" key="1">
    <citation type="journal article" date="2015" name="Nature">
        <title>Complex archaea that bridge the gap between prokaryotes and eukaryotes.</title>
        <authorList>
            <person name="Spang A."/>
            <person name="Saw J.H."/>
            <person name="Jorgensen S.L."/>
            <person name="Zaremba-Niedzwiedzka K."/>
            <person name="Martijn J."/>
            <person name="Lind A.E."/>
            <person name="van Eijk R."/>
            <person name="Schleper C."/>
            <person name="Guy L."/>
            <person name="Ettema T.J."/>
        </authorList>
    </citation>
    <scope>NUCLEOTIDE SEQUENCE</scope>
</reference>
<organism evidence="1">
    <name type="scientific">marine sediment metagenome</name>
    <dbReference type="NCBI Taxonomy" id="412755"/>
    <lineage>
        <taxon>unclassified sequences</taxon>
        <taxon>metagenomes</taxon>
        <taxon>ecological metagenomes</taxon>
    </lineage>
</organism>
<protein>
    <submittedName>
        <fullName evidence="1">Uncharacterized protein</fullName>
    </submittedName>
</protein>
<comment type="caution">
    <text evidence="1">The sequence shown here is derived from an EMBL/GenBank/DDBJ whole genome shotgun (WGS) entry which is preliminary data.</text>
</comment>
<dbReference type="AlphaFoldDB" id="A0A0F8YTU6"/>
<accession>A0A0F8YTU6</accession>
<proteinExistence type="predicted"/>